<protein>
    <submittedName>
        <fullName evidence="1">Uncharacterized protein</fullName>
    </submittedName>
</protein>
<dbReference type="AlphaFoldDB" id="I4C6W3"/>
<evidence type="ECO:0000313" key="1">
    <source>
        <dbReference type="EMBL" id="AFM25304.1"/>
    </source>
</evidence>
<proteinExistence type="predicted"/>
<dbReference type="EMBL" id="CP003360">
    <property type="protein sequence ID" value="AFM25304.1"/>
    <property type="molecule type" value="Genomic_DNA"/>
</dbReference>
<accession>I4C6W3</accession>
<dbReference type="RefSeq" id="WP_014810445.1">
    <property type="nucleotide sequence ID" value="NC_018025.1"/>
</dbReference>
<gene>
    <name evidence="1" type="ordered locus">Desti_2624</name>
</gene>
<name>I4C6W3_DESTA</name>
<organism evidence="1 2">
    <name type="scientific">Desulfomonile tiedjei (strain ATCC 49306 / DSM 6799 / DCB-1)</name>
    <dbReference type="NCBI Taxonomy" id="706587"/>
    <lineage>
        <taxon>Bacteria</taxon>
        <taxon>Pseudomonadati</taxon>
        <taxon>Thermodesulfobacteriota</taxon>
        <taxon>Desulfomonilia</taxon>
        <taxon>Desulfomonilales</taxon>
        <taxon>Desulfomonilaceae</taxon>
        <taxon>Desulfomonile</taxon>
    </lineage>
</organism>
<dbReference type="Proteomes" id="UP000006055">
    <property type="component" value="Chromosome"/>
</dbReference>
<keyword evidence="2" id="KW-1185">Reference proteome</keyword>
<evidence type="ECO:0000313" key="2">
    <source>
        <dbReference type="Proteomes" id="UP000006055"/>
    </source>
</evidence>
<dbReference type="HOGENOM" id="CLU_1701448_0_0_7"/>
<reference evidence="2" key="1">
    <citation type="submission" date="2012-06" db="EMBL/GenBank/DDBJ databases">
        <title>Complete sequence of chromosome of Desulfomonile tiedjei DSM 6799.</title>
        <authorList>
            <person name="Lucas S."/>
            <person name="Copeland A."/>
            <person name="Lapidus A."/>
            <person name="Glavina del Rio T."/>
            <person name="Dalin E."/>
            <person name="Tice H."/>
            <person name="Bruce D."/>
            <person name="Goodwin L."/>
            <person name="Pitluck S."/>
            <person name="Peters L."/>
            <person name="Ovchinnikova G."/>
            <person name="Zeytun A."/>
            <person name="Lu M."/>
            <person name="Kyrpides N."/>
            <person name="Mavromatis K."/>
            <person name="Ivanova N."/>
            <person name="Brettin T."/>
            <person name="Detter J.C."/>
            <person name="Han C."/>
            <person name="Larimer F."/>
            <person name="Land M."/>
            <person name="Hauser L."/>
            <person name="Markowitz V."/>
            <person name="Cheng J.-F."/>
            <person name="Hugenholtz P."/>
            <person name="Woyke T."/>
            <person name="Wu D."/>
            <person name="Spring S."/>
            <person name="Schroeder M."/>
            <person name="Brambilla E."/>
            <person name="Klenk H.-P."/>
            <person name="Eisen J.A."/>
        </authorList>
    </citation>
    <scope>NUCLEOTIDE SEQUENCE [LARGE SCALE GENOMIC DNA]</scope>
    <source>
        <strain evidence="2">ATCC 49306 / DSM 6799 / DCB-1</strain>
    </source>
</reference>
<dbReference type="STRING" id="706587.Desti_2624"/>
<sequence>MDLTEYTRETLHGLEGVFVIVETLKADIEADGLTANDLKSLVESKLSATDIKILTDEEWRASADHPWLYVSINTIKFLAGHFYSLDLQLRQEVSIVREATVSTSAATWELGSVGFSVITEVPGRVRAVLEGFLDRFIQDHTLVNTRQEESSIPR</sequence>
<dbReference type="KEGG" id="dti:Desti_2624"/>
<dbReference type="OrthoDB" id="5530972at2"/>